<comment type="caution">
    <text evidence="4">The sequence shown here is derived from an EMBL/GenBank/DDBJ whole genome shotgun (WGS) entry which is preliminary data.</text>
</comment>
<dbReference type="InterPro" id="IPR036779">
    <property type="entry name" value="LysM_dom_sf"/>
</dbReference>
<organism evidence="4 5">
    <name type="scientific">Pseudocercospora musae</name>
    <dbReference type="NCBI Taxonomy" id="113226"/>
    <lineage>
        <taxon>Eukaryota</taxon>
        <taxon>Fungi</taxon>
        <taxon>Dikarya</taxon>
        <taxon>Ascomycota</taxon>
        <taxon>Pezizomycotina</taxon>
        <taxon>Dothideomycetes</taxon>
        <taxon>Dothideomycetidae</taxon>
        <taxon>Mycosphaerellales</taxon>
        <taxon>Mycosphaerellaceae</taxon>
        <taxon>Pseudocercospora</taxon>
    </lineage>
</organism>
<keyword evidence="1" id="KW-0147">Chitin-binding</keyword>
<dbReference type="InterPro" id="IPR052210">
    <property type="entry name" value="LysM1-like"/>
</dbReference>
<reference evidence="4 5" key="1">
    <citation type="submission" date="2015-07" db="EMBL/GenBank/DDBJ databases">
        <title>Comparative genomics of the Sigatoka disease complex on banana suggests a link between parallel evolutionary changes in Pseudocercospora fijiensis and Pseudocercospora eumusae and increased virulence on the banana host.</title>
        <authorList>
            <person name="Chang T.-C."/>
            <person name="Salvucci A."/>
            <person name="Crous P.W."/>
            <person name="Stergiopoulos I."/>
        </authorList>
    </citation>
    <scope>NUCLEOTIDE SEQUENCE [LARGE SCALE GENOMIC DNA]</scope>
    <source>
        <strain evidence="4 5">CBS 116634</strain>
    </source>
</reference>
<keyword evidence="2" id="KW-0843">Virulence</keyword>
<dbReference type="CDD" id="cd00118">
    <property type="entry name" value="LysM"/>
    <property type="match status" value="1"/>
</dbReference>
<evidence type="ECO:0000313" key="5">
    <source>
        <dbReference type="Proteomes" id="UP000073492"/>
    </source>
</evidence>
<dbReference type="PANTHER" id="PTHR34997:SF1">
    <property type="entry name" value="PEPTIDOGLYCAN-BINDING LYSIN DOMAIN"/>
    <property type="match status" value="1"/>
</dbReference>
<dbReference type="EMBL" id="LFZO01000682">
    <property type="protein sequence ID" value="KXT00423.1"/>
    <property type="molecule type" value="Genomic_DNA"/>
</dbReference>
<evidence type="ECO:0000256" key="1">
    <source>
        <dbReference type="ARBA" id="ARBA00022669"/>
    </source>
</evidence>
<evidence type="ECO:0000259" key="3">
    <source>
        <dbReference type="PROSITE" id="PS51782"/>
    </source>
</evidence>
<accession>A0A139HDC6</accession>
<proteinExistence type="predicted"/>
<dbReference type="AlphaFoldDB" id="A0A139HDC6"/>
<keyword evidence="5" id="KW-1185">Reference proteome</keyword>
<feature type="domain" description="LysM" evidence="3">
    <location>
        <begin position="89"/>
        <end position="136"/>
    </location>
</feature>
<dbReference type="PROSITE" id="PS51782">
    <property type="entry name" value="LYSM"/>
    <property type="match status" value="1"/>
</dbReference>
<dbReference type="InterPro" id="IPR018392">
    <property type="entry name" value="LysM"/>
</dbReference>
<dbReference type="Gene3D" id="3.10.350.10">
    <property type="entry name" value="LysM domain"/>
    <property type="match status" value="1"/>
</dbReference>
<evidence type="ECO:0000256" key="2">
    <source>
        <dbReference type="ARBA" id="ARBA00023026"/>
    </source>
</evidence>
<gene>
    <name evidence="4" type="ORF">AC579_7009</name>
</gene>
<dbReference type="Proteomes" id="UP000073492">
    <property type="component" value="Unassembled WGS sequence"/>
</dbReference>
<protein>
    <recommendedName>
        <fullName evidence="3">LysM domain-containing protein</fullName>
    </recommendedName>
</protein>
<sequence length="238" mass="25978">MAVSRQIPTLSYYCTHFRLASTPNPTVVMQFTLFTLSALAASVLCSPLASSMPAGFASELETRQANNCTEYCSDSAGCVCTVRPSDCSAFYTVQPSDTCLSIAKSFNNFTITQFYKWNPSIGQTCFGLQAYVPVCINTPWYHFTPPVQPDFGTHYTPDQTPVPIMPSIISSCESFELVEPGKRVDALAAENGFDESKFPEWNGNATTAWAAYWACICGDWSVVNTSIAAEPEGVLDDI</sequence>
<dbReference type="OrthoDB" id="2281372at2759"/>
<evidence type="ECO:0000313" key="4">
    <source>
        <dbReference type="EMBL" id="KXT00423.1"/>
    </source>
</evidence>
<name>A0A139HDC6_9PEZI</name>
<dbReference type="SUPFAM" id="SSF54106">
    <property type="entry name" value="LysM domain"/>
    <property type="match status" value="1"/>
</dbReference>
<dbReference type="GO" id="GO:0008061">
    <property type="term" value="F:chitin binding"/>
    <property type="evidence" value="ECO:0007669"/>
    <property type="project" value="UniProtKB-KW"/>
</dbReference>
<dbReference type="Pfam" id="PF01476">
    <property type="entry name" value="LysM"/>
    <property type="match status" value="1"/>
</dbReference>
<dbReference type="PANTHER" id="PTHR34997">
    <property type="entry name" value="AM15"/>
    <property type="match status" value="1"/>
</dbReference>